<accession>A0A0E9VM06</accession>
<organism evidence="1">
    <name type="scientific">Anguilla anguilla</name>
    <name type="common">European freshwater eel</name>
    <name type="synonym">Muraena anguilla</name>
    <dbReference type="NCBI Taxonomy" id="7936"/>
    <lineage>
        <taxon>Eukaryota</taxon>
        <taxon>Metazoa</taxon>
        <taxon>Chordata</taxon>
        <taxon>Craniata</taxon>
        <taxon>Vertebrata</taxon>
        <taxon>Euteleostomi</taxon>
        <taxon>Actinopterygii</taxon>
        <taxon>Neopterygii</taxon>
        <taxon>Teleostei</taxon>
        <taxon>Anguilliformes</taxon>
        <taxon>Anguillidae</taxon>
        <taxon>Anguilla</taxon>
    </lineage>
</organism>
<name>A0A0E9VM06_ANGAN</name>
<reference evidence="1" key="1">
    <citation type="submission" date="2014-11" db="EMBL/GenBank/DDBJ databases">
        <authorList>
            <person name="Amaro Gonzalez C."/>
        </authorList>
    </citation>
    <scope>NUCLEOTIDE SEQUENCE</scope>
</reference>
<protein>
    <submittedName>
        <fullName evidence="1">Uncharacterized protein</fullName>
    </submittedName>
</protein>
<dbReference type="EMBL" id="GBXM01030344">
    <property type="protein sequence ID" value="JAH78233.1"/>
    <property type="molecule type" value="Transcribed_RNA"/>
</dbReference>
<proteinExistence type="predicted"/>
<sequence length="105" mass="11905">MLISLKKKVKLCSVSNLWPRSEKPLSCKSAKKIKYLFQPLDVFLRCRCFACHVLLRISSYFRRCLFAFKAPGLWSGNGKWKCFMAGGINGGNVRNATLVLSDPVF</sequence>
<dbReference type="AlphaFoldDB" id="A0A0E9VM06"/>
<reference evidence="1" key="2">
    <citation type="journal article" date="2015" name="Fish Shellfish Immunol.">
        <title>Early steps in the European eel (Anguilla anguilla)-Vibrio vulnificus interaction in the gills: Role of the RtxA13 toxin.</title>
        <authorList>
            <person name="Callol A."/>
            <person name="Pajuelo D."/>
            <person name="Ebbesson L."/>
            <person name="Teles M."/>
            <person name="MacKenzie S."/>
            <person name="Amaro C."/>
        </authorList>
    </citation>
    <scope>NUCLEOTIDE SEQUENCE</scope>
</reference>
<evidence type="ECO:0000313" key="1">
    <source>
        <dbReference type="EMBL" id="JAH78233.1"/>
    </source>
</evidence>